<evidence type="ECO:0000313" key="3">
    <source>
        <dbReference type="Proteomes" id="UP000267096"/>
    </source>
</evidence>
<name>A0A3P6PDX4_ANISI</name>
<keyword evidence="3" id="KW-1185">Reference proteome</keyword>
<evidence type="ECO:0000256" key="1">
    <source>
        <dbReference type="SAM" id="MobiDB-lite"/>
    </source>
</evidence>
<gene>
    <name evidence="2" type="ORF">ASIM_LOCUS5506</name>
</gene>
<sequence>MDGRSANLQYLSSTSIASIKDGCTDEKPRSCTLKRTIREIETGTLNKAKLSKWPSTSDCQQKSRDNQADKGNLKENKKRHLSKSSIVLSSPS</sequence>
<protein>
    <submittedName>
        <fullName evidence="2">Uncharacterized protein</fullName>
    </submittedName>
</protein>
<proteinExistence type="predicted"/>
<dbReference type="AlphaFoldDB" id="A0A3P6PDX4"/>
<feature type="compositionally biased region" description="Low complexity" evidence="1">
    <location>
        <begin position="83"/>
        <end position="92"/>
    </location>
</feature>
<dbReference type="Proteomes" id="UP000267096">
    <property type="component" value="Unassembled WGS sequence"/>
</dbReference>
<accession>A0A3P6PDX4</accession>
<dbReference type="EMBL" id="UYRR01010845">
    <property type="protein sequence ID" value="VDK25645.1"/>
    <property type="molecule type" value="Genomic_DNA"/>
</dbReference>
<evidence type="ECO:0000313" key="2">
    <source>
        <dbReference type="EMBL" id="VDK25645.1"/>
    </source>
</evidence>
<feature type="compositionally biased region" description="Basic and acidic residues" evidence="1">
    <location>
        <begin position="61"/>
        <end position="75"/>
    </location>
</feature>
<organism evidence="2 3">
    <name type="scientific">Anisakis simplex</name>
    <name type="common">Herring worm</name>
    <dbReference type="NCBI Taxonomy" id="6269"/>
    <lineage>
        <taxon>Eukaryota</taxon>
        <taxon>Metazoa</taxon>
        <taxon>Ecdysozoa</taxon>
        <taxon>Nematoda</taxon>
        <taxon>Chromadorea</taxon>
        <taxon>Rhabditida</taxon>
        <taxon>Spirurina</taxon>
        <taxon>Ascaridomorpha</taxon>
        <taxon>Ascaridoidea</taxon>
        <taxon>Anisakidae</taxon>
        <taxon>Anisakis</taxon>
        <taxon>Anisakis simplex complex</taxon>
    </lineage>
</organism>
<feature type="region of interest" description="Disordered" evidence="1">
    <location>
        <begin position="51"/>
        <end position="92"/>
    </location>
</feature>
<reference evidence="2 3" key="1">
    <citation type="submission" date="2018-11" db="EMBL/GenBank/DDBJ databases">
        <authorList>
            <consortium name="Pathogen Informatics"/>
        </authorList>
    </citation>
    <scope>NUCLEOTIDE SEQUENCE [LARGE SCALE GENOMIC DNA]</scope>
</reference>